<dbReference type="Proteomes" id="UP000019151">
    <property type="component" value="Plasmid 2"/>
</dbReference>
<proteinExistence type="predicted"/>
<keyword evidence="1" id="KW-0614">Plasmid</keyword>
<dbReference type="HOGENOM" id="CLU_2843593_0_0_0"/>
<dbReference type="RefSeq" id="WP_025414581.1">
    <property type="nucleotide sequence ID" value="NZ_CP007130.1"/>
</dbReference>
<dbReference type="EMBL" id="CP007130">
    <property type="protein sequence ID" value="AHG93274.1"/>
    <property type="molecule type" value="Genomic_DNA"/>
</dbReference>
<dbReference type="KEGG" id="gba:J421_5739"/>
<protein>
    <submittedName>
        <fullName evidence="1">Uncharacterized protein</fullName>
    </submittedName>
</protein>
<organism evidence="1 2">
    <name type="scientific">Gemmatirosa kalamazoonensis</name>
    <dbReference type="NCBI Taxonomy" id="861299"/>
    <lineage>
        <taxon>Bacteria</taxon>
        <taxon>Pseudomonadati</taxon>
        <taxon>Gemmatimonadota</taxon>
        <taxon>Gemmatimonadia</taxon>
        <taxon>Gemmatimonadales</taxon>
        <taxon>Gemmatimonadaceae</taxon>
        <taxon>Gemmatirosa</taxon>
    </lineage>
</organism>
<gene>
    <name evidence="1" type="ORF">J421_5739</name>
</gene>
<geneLocation type="plasmid" evidence="1 2">
    <name>2</name>
</geneLocation>
<dbReference type="InParanoid" id="W0RQL9"/>
<evidence type="ECO:0000313" key="2">
    <source>
        <dbReference type="Proteomes" id="UP000019151"/>
    </source>
</evidence>
<evidence type="ECO:0000313" key="1">
    <source>
        <dbReference type="EMBL" id="AHG93274.1"/>
    </source>
</evidence>
<name>W0RQL9_9BACT</name>
<keyword evidence="2" id="KW-1185">Reference proteome</keyword>
<reference evidence="1 2" key="1">
    <citation type="journal article" date="2014" name="Genome Announc.">
        <title>Genome Sequence and Methylome of Soil Bacterium Gemmatirosa kalamazoonensis KBS708T, a Member of the Rarely Cultivated Gemmatimonadetes Phylum.</title>
        <authorList>
            <person name="Debruyn J.M."/>
            <person name="Radosevich M."/>
            <person name="Wommack K.E."/>
            <person name="Polson S.W."/>
            <person name="Hauser L.J."/>
            <person name="Fawaz M.N."/>
            <person name="Korlach J."/>
            <person name="Tsai Y.C."/>
        </authorList>
    </citation>
    <scope>NUCLEOTIDE SEQUENCE [LARGE SCALE GENOMIC DNA]</scope>
    <source>
        <strain evidence="1 2">KBS708</strain>
        <plasmid evidence="2">Plasmid 2</plasmid>
    </source>
</reference>
<sequence>MGADSLRADTVRRRDSRTVLITARSDTLRGAAADSALGRYASGVGPPVRAASYVNRLLLGITARR</sequence>
<dbReference type="AlphaFoldDB" id="W0RQL9"/>
<accession>W0RQL9</accession>